<proteinExistence type="predicted"/>
<dbReference type="OrthoDB" id="9771846at2"/>
<name>A0A0G3EJQ1_9BURK</name>
<protein>
    <recommendedName>
        <fullName evidence="3">Rhamnosyl transferase</fullName>
    </recommendedName>
</protein>
<accession>A0A0G3EJQ1</accession>
<reference evidence="2" key="1">
    <citation type="submission" date="2015-06" db="EMBL/GenBank/DDBJ databases">
        <authorList>
            <person name="Lim Y.L."/>
            <person name="Ee R."/>
            <person name="Yong D."/>
            <person name="How K.Y."/>
            <person name="Yin W.F."/>
            <person name="Chan K.G."/>
        </authorList>
    </citation>
    <scope>NUCLEOTIDE SEQUENCE [LARGE SCALE GENOMIC DNA]</scope>
    <source>
        <strain evidence="2">DSM 25325</strain>
    </source>
</reference>
<dbReference type="InterPro" id="IPR021466">
    <property type="entry name" value="Put_rhamnosyl_transferase"/>
</dbReference>
<evidence type="ECO:0000313" key="2">
    <source>
        <dbReference type="Proteomes" id="UP000036700"/>
    </source>
</evidence>
<dbReference type="KEGG" id="ptx:ABW99_02505"/>
<keyword evidence="2" id="KW-1185">Reference proteome</keyword>
<dbReference type="PATRIC" id="fig|445709.3.peg.544"/>
<dbReference type="Pfam" id="PF11316">
    <property type="entry name" value="Rhamno_transf"/>
    <property type="match status" value="1"/>
</dbReference>
<dbReference type="Proteomes" id="UP000036700">
    <property type="component" value="Chromosome"/>
</dbReference>
<dbReference type="EMBL" id="CP011568">
    <property type="protein sequence ID" value="AKJ67268.1"/>
    <property type="molecule type" value="Genomic_DNA"/>
</dbReference>
<organism evidence="1 2">
    <name type="scientific">Pandoraea thiooxydans</name>
    <dbReference type="NCBI Taxonomy" id="445709"/>
    <lineage>
        <taxon>Bacteria</taxon>
        <taxon>Pseudomonadati</taxon>
        <taxon>Pseudomonadota</taxon>
        <taxon>Betaproteobacteria</taxon>
        <taxon>Burkholderiales</taxon>
        <taxon>Burkholderiaceae</taxon>
        <taxon>Pandoraea</taxon>
    </lineage>
</organism>
<sequence>MGMEINNLVVVRFSLKLNPEWQEIAYGPEENRSKWFAYRVALFRRFLAASLRRQKVKSLKNFLLMDETDEADYRKFEHLFSDIVTPVFSKDKNHIQQVNEEITRAGYTNIALSRVDSDDALADNYFEEINRAIQRAIENNIRFTHVVATRGYHVTKECWQEVYYNRSPFLTRFCPRFNGENVYDIYHQHVISHPHIQCHSARWIQLIHDTNVFNALIDSQLDESLFIEHIKSNPRRIATQPTPYSQGFPSALSSFLCDLEDMPVFDTASHR</sequence>
<dbReference type="STRING" id="445709.ABW99_02505"/>
<dbReference type="AlphaFoldDB" id="A0A0G3EJQ1"/>
<evidence type="ECO:0000313" key="1">
    <source>
        <dbReference type="EMBL" id="AKJ67268.1"/>
    </source>
</evidence>
<gene>
    <name evidence="1" type="ORF">ABW99_02505</name>
</gene>
<evidence type="ECO:0008006" key="3">
    <source>
        <dbReference type="Google" id="ProtNLM"/>
    </source>
</evidence>